<keyword evidence="1 2" id="KW-0443">Lipid metabolism</keyword>
<dbReference type="InterPro" id="IPR002641">
    <property type="entry name" value="PNPLA_dom"/>
</dbReference>
<gene>
    <name evidence="4" type="ORF">VSH64_45215</name>
</gene>
<organism evidence="4 5">
    <name type="scientific">Amycolatopsis rhabdoformis</name>
    <dbReference type="NCBI Taxonomy" id="1448059"/>
    <lineage>
        <taxon>Bacteria</taxon>
        <taxon>Bacillati</taxon>
        <taxon>Actinomycetota</taxon>
        <taxon>Actinomycetes</taxon>
        <taxon>Pseudonocardiales</taxon>
        <taxon>Pseudonocardiaceae</taxon>
        <taxon>Amycolatopsis</taxon>
    </lineage>
</organism>
<proteinExistence type="predicted"/>
<evidence type="ECO:0000313" key="5">
    <source>
        <dbReference type="Proteomes" id="UP001330812"/>
    </source>
</evidence>
<accession>A0ABZ1I6D3</accession>
<name>A0ABZ1I6D3_9PSEU</name>
<dbReference type="Pfam" id="PF01734">
    <property type="entry name" value="Patatin"/>
    <property type="match status" value="1"/>
</dbReference>
<evidence type="ECO:0000256" key="2">
    <source>
        <dbReference type="PROSITE-ProRule" id="PRU01161"/>
    </source>
</evidence>
<feature type="active site" description="Nucleophile" evidence="2">
    <location>
        <position position="46"/>
    </location>
</feature>
<evidence type="ECO:0000313" key="4">
    <source>
        <dbReference type="EMBL" id="WSE29917.1"/>
    </source>
</evidence>
<reference evidence="4 5" key="1">
    <citation type="journal article" date="2015" name="Int. J. Syst. Evol. Microbiol.">
        <title>Amycolatopsis rhabdoformis sp. nov., an actinomycete isolated from a tropical forest soil.</title>
        <authorList>
            <person name="Souza W.R."/>
            <person name="Silva R.E."/>
            <person name="Goodfellow M."/>
            <person name="Busarakam K."/>
            <person name="Figueiro F.S."/>
            <person name="Ferreira D."/>
            <person name="Rodrigues-Filho E."/>
            <person name="Moraes L.A.B."/>
            <person name="Zucchi T.D."/>
        </authorList>
    </citation>
    <scope>NUCLEOTIDE SEQUENCE [LARGE SCALE GENOMIC DNA]</scope>
    <source>
        <strain evidence="4 5">NCIMB 14900</strain>
    </source>
</reference>
<dbReference type="RefSeq" id="WP_326568875.1">
    <property type="nucleotide sequence ID" value="NZ_CP142149.1"/>
</dbReference>
<dbReference type="Proteomes" id="UP001330812">
    <property type="component" value="Chromosome"/>
</dbReference>
<feature type="short sequence motif" description="DGA/G" evidence="2">
    <location>
        <begin position="157"/>
        <end position="159"/>
    </location>
</feature>
<dbReference type="EMBL" id="CP142149">
    <property type="protein sequence ID" value="WSE29917.1"/>
    <property type="molecule type" value="Genomic_DNA"/>
</dbReference>
<evidence type="ECO:0000259" key="3">
    <source>
        <dbReference type="PROSITE" id="PS51635"/>
    </source>
</evidence>
<evidence type="ECO:0000256" key="1">
    <source>
        <dbReference type="ARBA" id="ARBA00023098"/>
    </source>
</evidence>
<sequence length="260" mass="26306">MTGLAVHTLVLGAGGPVGGAWLSGAVSGLVAGGLSLAEVPQIVGTSAGAVIGAWLGAGASLDDATSAIADRAAWHARGHEPAADHLDADVAGELWSRWLPPGDWPKMLRVTAVALPDKRIGVWSADDGVPLGAAVAASTAAPGVAPPVKIAGRLYVDGGVRSMTNADVAATRIDNDEAEVLVLAPIFTAALTREVEVLRGLGCSVRVITPARGDLDGAFEQGLAGLLRADLTEPAVQAGRRQAELALTEFAHSSLIGRFA</sequence>
<keyword evidence="5" id="KW-1185">Reference proteome</keyword>
<dbReference type="Gene3D" id="3.40.1090.10">
    <property type="entry name" value="Cytosolic phospholipase A2 catalytic domain"/>
    <property type="match status" value="1"/>
</dbReference>
<dbReference type="InterPro" id="IPR016035">
    <property type="entry name" value="Acyl_Trfase/lysoPLipase"/>
</dbReference>
<dbReference type="PROSITE" id="PS51635">
    <property type="entry name" value="PNPLA"/>
    <property type="match status" value="1"/>
</dbReference>
<protein>
    <submittedName>
        <fullName evidence="4">Patatin-like phospholipase family protein</fullName>
    </submittedName>
</protein>
<feature type="short sequence motif" description="GXSXG" evidence="2">
    <location>
        <begin position="44"/>
        <end position="48"/>
    </location>
</feature>
<keyword evidence="2" id="KW-0442">Lipid degradation</keyword>
<dbReference type="SUPFAM" id="SSF52151">
    <property type="entry name" value="FabD/lysophospholipase-like"/>
    <property type="match status" value="1"/>
</dbReference>
<keyword evidence="2" id="KW-0378">Hydrolase</keyword>
<comment type="caution">
    <text evidence="2">Lacks conserved residue(s) required for the propagation of feature annotation.</text>
</comment>
<feature type="domain" description="PNPLA" evidence="3">
    <location>
        <begin position="10"/>
        <end position="170"/>
    </location>
</feature>
<feature type="active site" description="Proton acceptor" evidence="2">
    <location>
        <position position="157"/>
    </location>
</feature>